<dbReference type="Pfam" id="PF01636">
    <property type="entry name" value="APH"/>
    <property type="match status" value="1"/>
</dbReference>
<sequence length="289" mass="34008">MSRQYIPPIDNGATQHESTNHLAINNTFSRRFLTFLALKTTARFYGHDGPCVSISKHHIVKTGEFVHLTEAATMRFIATKTSSPVPRVHSSFVHRNRAYIVMERIQARAWKMLSDSDRESIFLQLRRMIQELRALPPCPGTGIESCVGGSLRDSRIPRSRPRFGPFRTAQDFHLWLREELRPEEHANRKNDQDWEDIKEMVAKQDGPWLPPVFTHGDLNPFNILVRGDQVVAIIDWEFAGWYPCYWEYTSAWYGNITRQEWQEMIVRFLEPYPEELKMEITRQKWWGEF</sequence>
<comment type="caution">
    <text evidence="2">The sequence shown here is derived from an EMBL/GenBank/DDBJ whole genome shotgun (WGS) entry which is preliminary data.</text>
</comment>
<dbReference type="Proteomes" id="UP000237481">
    <property type="component" value="Unassembled WGS sequence"/>
</dbReference>
<dbReference type="PANTHER" id="PTHR21310:SF55">
    <property type="entry name" value="AMINOGLYCOSIDE PHOSPHOTRANSFERASE DOMAIN-CONTAINING PROTEIN"/>
    <property type="match status" value="1"/>
</dbReference>
<evidence type="ECO:0000313" key="3">
    <source>
        <dbReference type="Proteomes" id="UP000237481"/>
    </source>
</evidence>
<evidence type="ECO:0000313" key="2">
    <source>
        <dbReference type="EMBL" id="POR33664.1"/>
    </source>
</evidence>
<feature type="domain" description="Aminoglycoside phosphotransferase" evidence="1">
    <location>
        <begin position="70"/>
        <end position="272"/>
    </location>
</feature>
<dbReference type="InterPro" id="IPR051678">
    <property type="entry name" value="AGP_Transferase"/>
</dbReference>
<dbReference type="GO" id="GO:0004674">
    <property type="term" value="F:protein serine/threonine kinase activity"/>
    <property type="evidence" value="ECO:0007669"/>
    <property type="project" value="UniProtKB-KW"/>
</dbReference>
<reference evidence="2 3" key="1">
    <citation type="submission" date="2018-01" db="EMBL/GenBank/DDBJ databases">
        <title>Harnessing the power of phylogenomics to disentangle the directionality and signatures of interkingdom host jumping in the parasitic fungal genus Tolypocladium.</title>
        <authorList>
            <person name="Quandt C.A."/>
            <person name="Patterson W."/>
            <person name="Spatafora J.W."/>
        </authorList>
    </citation>
    <scope>NUCLEOTIDE SEQUENCE [LARGE SCALE GENOMIC DNA]</scope>
    <source>
        <strain evidence="2 3">NRBC 100945</strain>
    </source>
</reference>
<evidence type="ECO:0000259" key="1">
    <source>
        <dbReference type="Pfam" id="PF01636"/>
    </source>
</evidence>
<organism evidence="2 3">
    <name type="scientific">Tolypocladium paradoxum</name>
    <dbReference type="NCBI Taxonomy" id="94208"/>
    <lineage>
        <taxon>Eukaryota</taxon>
        <taxon>Fungi</taxon>
        <taxon>Dikarya</taxon>
        <taxon>Ascomycota</taxon>
        <taxon>Pezizomycotina</taxon>
        <taxon>Sordariomycetes</taxon>
        <taxon>Hypocreomycetidae</taxon>
        <taxon>Hypocreales</taxon>
        <taxon>Ophiocordycipitaceae</taxon>
        <taxon>Tolypocladium</taxon>
    </lineage>
</organism>
<name>A0A2S4KU02_9HYPO</name>
<dbReference type="CDD" id="cd05120">
    <property type="entry name" value="APH_ChoK_like"/>
    <property type="match status" value="1"/>
</dbReference>
<proteinExistence type="predicted"/>
<dbReference type="OrthoDB" id="2906425at2759"/>
<dbReference type="AlphaFoldDB" id="A0A2S4KU02"/>
<accession>A0A2S4KU02</accession>
<dbReference type="InterPro" id="IPR002575">
    <property type="entry name" value="Aminoglycoside_PTrfase"/>
</dbReference>
<gene>
    <name evidence="2" type="ORF">TPAR_06155</name>
</gene>
<keyword evidence="2" id="KW-0808">Transferase</keyword>
<keyword evidence="2" id="KW-0418">Kinase</keyword>
<dbReference type="SUPFAM" id="SSF56112">
    <property type="entry name" value="Protein kinase-like (PK-like)"/>
    <property type="match status" value="1"/>
</dbReference>
<keyword evidence="3" id="KW-1185">Reference proteome</keyword>
<dbReference type="Gene3D" id="3.90.1200.10">
    <property type="match status" value="1"/>
</dbReference>
<dbReference type="InterPro" id="IPR011009">
    <property type="entry name" value="Kinase-like_dom_sf"/>
</dbReference>
<dbReference type="STRING" id="94208.A0A2S4KU02"/>
<protein>
    <submittedName>
        <fullName evidence="2">Serine/threonine protein kinase</fullName>
    </submittedName>
</protein>
<dbReference type="PANTHER" id="PTHR21310">
    <property type="entry name" value="AMINOGLYCOSIDE PHOSPHOTRANSFERASE-RELATED-RELATED"/>
    <property type="match status" value="1"/>
</dbReference>
<dbReference type="EMBL" id="PKSG01000668">
    <property type="protein sequence ID" value="POR33664.1"/>
    <property type="molecule type" value="Genomic_DNA"/>
</dbReference>
<keyword evidence="2" id="KW-0723">Serine/threonine-protein kinase</keyword>